<evidence type="ECO:0008006" key="3">
    <source>
        <dbReference type="Google" id="ProtNLM"/>
    </source>
</evidence>
<evidence type="ECO:0000313" key="2">
    <source>
        <dbReference type="Proteomes" id="UP000479132"/>
    </source>
</evidence>
<accession>A0A6M1T7Q8</accession>
<comment type="caution">
    <text evidence="1">The sequence shown here is derived from an EMBL/GenBank/DDBJ whole genome shotgun (WGS) entry which is preliminary data.</text>
</comment>
<name>A0A6M1T7Q8_9BACT</name>
<dbReference type="Pfam" id="PF17170">
    <property type="entry name" value="DUF5128"/>
    <property type="match status" value="1"/>
</dbReference>
<organism evidence="1 2">
    <name type="scientific">Fodinibius halophilus</name>
    <dbReference type="NCBI Taxonomy" id="1736908"/>
    <lineage>
        <taxon>Bacteria</taxon>
        <taxon>Pseudomonadati</taxon>
        <taxon>Balneolota</taxon>
        <taxon>Balneolia</taxon>
        <taxon>Balneolales</taxon>
        <taxon>Balneolaceae</taxon>
        <taxon>Fodinibius</taxon>
    </lineage>
</organism>
<dbReference type="SUPFAM" id="SSF101898">
    <property type="entry name" value="NHL repeat"/>
    <property type="match status" value="1"/>
</dbReference>
<reference evidence="1 2" key="1">
    <citation type="submission" date="2020-02" db="EMBL/GenBank/DDBJ databases">
        <title>Aliifodinibius halophilus 2W32, complete genome.</title>
        <authorList>
            <person name="Li Y."/>
            <person name="Wu S."/>
        </authorList>
    </citation>
    <scope>NUCLEOTIDE SEQUENCE [LARGE SCALE GENOMIC DNA]</scope>
    <source>
        <strain evidence="1 2">2W32</strain>
    </source>
</reference>
<proteinExistence type="predicted"/>
<dbReference type="PROSITE" id="PS51257">
    <property type="entry name" value="PROKAR_LIPOPROTEIN"/>
    <property type="match status" value="1"/>
</dbReference>
<dbReference type="RefSeq" id="WP_165271328.1">
    <property type="nucleotide sequence ID" value="NZ_JAALLS010000033.1"/>
</dbReference>
<dbReference type="Gene3D" id="2.120.10.30">
    <property type="entry name" value="TolB, C-terminal domain"/>
    <property type="match status" value="1"/>
</dbReference>
<sequence>MDKVLFFLGAILVVVSCSSDLKSVYQLPEEARHLSNLKQYSPETEPVMDIFLDRERLFRSSEEVLIGKMVDLAVDKRERLFIADSRKHTIHVLDLTKSFITSMGREGGGPGEFQLVGNLRTIDSLLFSYDGLQRRINIFRLDSLKLAETINLNRIDLNSFPGLSGYHPASVRFLKKDRYLIGFETILQPNPSVSGFNMNNFFTVYYKVNDDVRIISDKIMEQEAYRALTARAGGEWRSTQFLFLGKPLLAVSKDQEVYTARTTEFLIKVRDSNGKYQRAIYYPVKKQSFNREEALRRQKDKYPEVYGYRSSVIRNAPDEQIPEYWPVLDDMLIDDQKRLWVSTVTEDPNKLRWWVLDKKGKLLARFIWPKRRQIETIKNGKVYARITKENGVSHIVRYNMTMK</sequence>
<protein>
    <recommendedName>
        <fullName evidence="3">6-bladed beta-propeller</fullName>
    </recommendedName>
</protein>
<dbReference type="InterPro" id="IPR011042">
    <property type="entry name" value="6-blade_b-propeller_TolB-like"/>
</dbReference>
<dbReference type="Proteomes" id="UP000479132">
    <property type="component" value="Unassembled WGS sequence"/>
</dbReference>
<gene>
    <name evidence="1" type="ORF">G3569_17205</name>
</gene>
<evidence type="ECO:0000313" key="1">
    <source>
        <dbReference type="EMBL" id="NGP90099.1"/>
    </source>
</evidence>
<dbReference type="AlphaFoldDB" id="A0A6M1T7Q8"/>
<keyword evidence="2" id="KW-1185">Reference proteome</keyword>
<dbReference type="EMBL" id="JAALLS010000033">
    <property type="protein sequence ID" value="NGP90099.1"/>
    <property type="molecule type" value="Genomic_DNA"/>
</dbReference>